<accession>A0A8X6P4G2</accession>
<evidence type="ECO:0000313" key="2">
    <source>
        <dbReference type="Proteomes" id="UP000887013"/>
    </source>
</evidence>
<organism evidence="1 2">
    <name type="scientific">Nephila pilipes</name>
    <name type="common">Giant wood spider</name>
    <name type="synonym">Nephila maculata</name>
    <dbReference type="NCBI Taxonomy" id="299642"/>
    <lineage>
        <taxon>Eukaryota</taxon>
        <taxon>Metazoa</taxon>
        <taxon>Ecdysozoa</taxon>
        <taxon>Arthropoda</taxon>
        <taxon>Chelicerata</taxon>
        <taxon>Arachnida</taxon>
        <taxon>Araneae</taxon>
        <taxon>Araneomorphae</taxon>
        <taxon>Entelegynae</taxon>
        <taxon>Araneoidea</taxon>
        <taxon>Nephilidae</taxon>
        <taxon>Nephila</taxon>
    </lineage>
</organism>
<dbReference type="AlphaFoldDB" id="A0A8X6P4G2"/>
<sequence>MAGVFWVGRNQLIAPWLPENGSLVPVLLKRYTTGEEGGRNSAKICIEKAVEDIESKARNRAFMFISVREEIRGMVLGRRVGSSLNRIKWSHLFS</sequence>
<keyword evidence="2" id="KW-1185">Reference proteome</keyword>
<dbReference type="Proteomes" id="UP000887013">
    <property type="component" value="Unassembled WGS sequence"/>
</dbReference>
<proteinExistence type="predicted"/>
<gene>
    <name evidence="1" type="ORF">NPIL_151751</name>
</gene>
<evidence type="ECO:0000313" key="1">
    <source>
        <dbReference type="EMBL" id="GFT50374.1"/>
    </source>
</evidence>
<dbReference type="EMBL" id="BMAW01016703">
    <property type="protein sequence ID" value="GFT50374.1"/>
    <property type="molecule type" value="Genomic_DNA"/>
</dbReference>
<reference evidence="1" key="1">
    <citation type="submission" date="2020-08" db="EMBL/GenBank/DDBJ databases">
        <title>Multicomponent nature underlies the extraordinary mechanical properties of spider dragline silk.</title>
        <authorList>
            <person name="Kono N."/>
            <person name="Nakamura H."/>
            <person name="Mori M."/>
            <person name="Yoshida Y."/>
            <person name="Ohtoshi R."/>
            <person name="Malay A.D."/>
            <person name="Moran D.A.P."/>
            <person name="Tomita M."/>
            <person name="Numata K."/>
            <person name="Arakawa K."/>
        </authorList>
    </citation>
    <scope>NUCLEOTIDE SEQUENCE</scope>
</reference>
<name>A0A8X6P4G2_NEPPI</name>
<comment type="caution">
    <text evidence="1">The sequence shown here is derived from an EMBL/GenBank/DDBJ whole genome shotgun (WGS) entry which is preliminary data.</text>
</comment>
<protein>
    <submittedName>
        <fullName evidence="1">Uncharacterized protein</fullName>
    </submittedName>
</protein>